<dbReference type="EMBL" id="KN831969">
    <property type="protein sequence ID" value="KIO04861.1"/>
    <property type="molecule type" value="Genomic_DNA"/>
</dbReference>
<proteinExistence type="predicted"/>
<dbReference type="HOGENOM" id="CLU_2400587_0_0_1"/>
<evidence type="ECO:0000256" key="1">
    <source>
        <dbReference type="SAM" id="SignalP"/>
    </source>
</evidence>
<dbReference type="AlphaFoldDB" id="A0A0C3PAE9"/>
<keyword evidence="3" id="KW-1185">Reference proteome</keyword>
<feature type="signal peptide" evidence="1">
    <location>
        <begin position="1"/>
        <end position="16"/>
    </location>
</feature>
<sequence>MWVLDVLMLLTCLTGAAKWSSTVKQTYDLLMMLREVCIDVGRRSGGPDAYEQTGDVECTLPWNWRGQLRRWRVVLYESRSTSQGAYYGASVLL</sequence>
<evidence type="ECO:0000313" key="3">
    <source>
        <dbReference type="Proteomes" id="UP000054217"/>
    </source>
</evidence>
<name>A0A0C3PAE9_PISTI</name>
<dbReference type="Proteomes" id="UP000054217">
    <property type="component" value="Unassembled WGS sequence"/>
</dbReference>
<reference evidence="3" key="2">
    <citation type="submission" date="2015-01" db="EMBL/GenBank/DDBJ databases">
        <title>Evolutionary Origins and Diversification of the Mycorrhizal Mutualists.</title>
        <authorList>
            <consortium name="DOE Joint Genome Institute"/>
            <consortium name="Mycorrhizal Genomics Consortium"/>
            <person name="Kohler A."/>
            <person name="Kuo A."/>
            <person name="Nagy L.G."/>
            <person name="Floudas D."/>
            <person name="Copeland A."/>
            <person name="Barry K.W."/>
            <person name="Cichocki N."/>
            <person name="Veneault-Fourrey C."/>
            <person name="LaButti K."/>
            <person name="Lindquist E.A."/>
            <person name="Lipzen A."/>
            <person name="Lundell T."/>
            <person name="Morin E."/>
            <person name="Murat C."/>
            <person name="Riley R."/>
            <person name="Ohm R."/>
            <person name="Sun H."/>
            <person name="Tunlid A."/>
            <person name="Henrissat B."/>
            <person name="Grigoriev I.V."/>
            <person name="Hibbett D.S."/>
            <person name="Martin F."/>
        </authorList>
    </citation>
    <scope>NUCLEOTIDE SEQUENCE [LARGE SCALE GENOMIC DNA]</scope>
    <source>
        <strain evidence="3">Marx 270</strain>
    </source>
</reference>
<protein>
    <recommendedName>
        <fullName evidence="4">Secreted protein</fullName>
    </recommendedName>
</protein>
<accession>A0A0C3PAE9</accession>
<gene>
    <name evidence="2" type="ORF">M404DRAFT_1000375</name>
</gene>
<feature type="chain" id="PRO_5002167821" description="Secreted protein" evidence="1">
    <location>
        <begin position="17"/>
        <end position="93"/>
    </location>
</feature>
<dbReference type="InParanoid" id="A0A0C3PAE9"/>
<reference evidence="2 3" key="1">
    <citation type="submission" date="2014-04" db="EMBL/GenBank/DDBJ databases">
        <authorList>
            <consortium name="DOE Joint Genome Institute"/>
            <person name="Kuo A."/>
            <person name="Kohler A."/>
            <person name="Costa M.D."/>
            <person name="Nagy L.G."/>
            <person name="Floudas D."/>
            <person name="Copeland A."/>
            <person name="Barry K.W."/>
            <person name="Cichocki N."/>
            <person name="Veneault-Fourrey C."/>
            <person name="LaButti K."/>
            <person name="Lindquist E.A."/>
            <person name="Lipzen A."/>
            <person name="Lundell T."/>
            <person name="Morin E."/>
            <person name="Murat C."/>
            <person name="Sun H."/>
            <person name="Tunlid A."/>
            <person name="Henrissat B."/>
            <person name="Grigoriev I.V."/>
            <person name="Hibbett D.S."/>
            <person name="Martin F."/>
            <person name="Nordberg H.P."/>
            <person name="Cantor M.N."/>
            <person name="Hua S.X."/>
        </authorList>
    </citation>
    <scope>NUCLEOTIDE SEQUENCE [LARGE SCALE GENOMIC DNA]</scope>
    <source>
        <strain evidence="2 3">Marx 270</strain>
    </source>
</reference>
<evidence type="ECO:0008006" key="4">
    <source>
        <dbReference type="Google" id="ProtNLM"/>
    </source>
</evidence>
<evidence type="ECO:0000313" key="2">
    <source>
        <dbReference type="EMBL" id="KIO04861.1"/>
    </source>
</evidence>
<organism evidence="2 3">
    <name type="scientific">Pisolithus tinctorius Marx 270</name>
    <dbReference type="NCBI Taxonomy" id="870435"/>
    <lineage>
        <taxon>Eukaryota</taxon>
        <taxon>Fungi</taxon>
        <taxon>Dikarya</taxon>
        <taxon>Basidiomycota</taxon>
        <taxon>Agaricomycotina</taxon>
        <taxon>Agaricomycetes</taxon>
        <taxon>Agaricomycetidae</taxon>
        <taxon>Boletales</taxon>
        <taxon>Sclerodermatineae</taxon>
        <taxon>Pisolithaceae</taxon>
        <taxon>Pisolithus</taxon>
    </lineage>
</organism>
<keyword evidence="1" id="KW-0732">Signal</keyword>